<sequence length="91" mass="9601">MRKMLKRYYVCSFLVGLVGLSSPASAQDASFGCKVFMCVASGNWQSIEYCVPYVTTAIAQAQLGIPWPVCTEALTGAVSQGLQSGNSQNGG</sequence>
<accession>A0ABM8EED5</accession>
<protein>
    <submittedName>
        <fullName evidence="2">Uncharacterized protein</fullName>
    </submittedName>
</protein>
<organism evidence="2 3">
    <name type="scientific">Methylocystis iwaonis</name>
    <dbReference type="NCBI Taxonomy" id="2885079"/>
    <lineage>
        <taxon>Bacteria</taxon>
        <taxon>Pseudomonadati</taxon>
        <taxon>Pseudomonadota</taxon>
        <taxon>Alphaproteobacteria</taxon>
        <taxon>Hyphomicrobiales</taxon>
        <taxon>Methylocystaceae</taxon>
        <taxon>Methylocystis</taxon>
    </lineage>
</organism>
<dbReference type="Proteomes" id="UP001317629">
    <property type="component" value="Plasmid pSS37A-Re-2"/>
</dbReference>
<evidence type="ECO:0000256" key="1">
    <source>
        <dbReference type="SAM" id="SignalP"/>
    </source>
</evidence>
<geneLocation type="plasmid" evidence="2 3">
    <name>pSS37A-Re-2</name>
</geneLocation>
<evidence type="ECO:0000313" key="3">
    <source>
        <dbReference type="Proteomes" id="UP001317629"/>
    </source>
</evidence>
<keyword evidence="3" id="KW-1185">Reference proteome</keyword>
<evidence type="ECO:0000313" key="2">
    <source>
        <dbReference type="EMBL" id="BDV36358.1"/>
    </source>
</evidence>
<proteinExistence type="predicted"/>
<dbReference type="EMBL" id="AP027144">
    <property type="protein sequence ID" value="BDV36358.1"/>
    <property type="molecule type" value="Genomic_DNA"/>
</dbReference>
<name>A0ABM8EED5_9HYPH</name>
<feature type="signal peptide" evidence="1">
    <location>
        <begin position="1"/>
        <end position="26"/>
    </location>
</feature>
<reference evidence="2 3" key="1">
    <citation type="journal article" date="2023" name="Int. J. Syst. Evol. Microbiol.">
        <title>Methylocystis iwaonis sp. nov., a type II methane-oxidizing bacterium from surface soil of a rice paddy field in Japan, and emended description of the genus Methylocystis (ex Whittenbury et al. 1970) Bowman et al. 1993.</title>
        <authorList>
            <person name="Kaise H."/>
            <person name="Sawadogo J.B."/>
            <person name="Alam M.S."/>
            <person name="Ueno C."/>
            <person name="Dianou D."/>
            <person name="Shinjo R."/>
            <person name="Asakawa S."/>
        </authorList>
    </citation>
    <scope>NUCLEOTIDE SEQUENCE [LARGE SCALE GENOMIC DNA]</scope>
    <source>
        <strain evidence="2 3">SS37A-Re</strain>
    </source>
</reference>
<keyword evidence="1" id="KW-0732">Signal</keyword>
<gene>
    <name evidence="2" type="ORF">SS37A_38880</name>
</gene>
<feature type="chain" id="PRO_5045468615" evidence="1">
    <location>
        <begin position="27"/>
        <end position="91"/>
    </location>
</feature>
<keyword evidence="2" id="KW-0614">Plasmid</keyword>